<protein>
    <recommendedName>
        <fullName evidence="4">SnoaL-like domain-containing protein</fullName>
    </recommendedName>
</protein>
<accession>F5R7M6</accession>
<feature type="chain" id="PRO_5003330785" description="SnoaL-like domain-containing protein" evidence="1">
    <location>
        <begin position="27"/>
        <end position="190"/>
    </location>
</feature>
<gene>
    <name evidence="2" type="ORF">METUNv1_00107</name>
</gene>
<comment type="caution">
    <text evidence="2">The sequence shown here is derived from an EMBL/GenBank/DDBJ whole genome shotgun (WGS) entry which is preliminary data.</text>
</comment>
<sequence length="190" mass="21194">MRTLRLTGRLLFICLFATLLAGRADAAPPGASPEELTRAYFNALKLMGFGAIAPYTHPVERSRFKAMMLPFYVEEARAGQVELLHMTFGQDATLGEVQAADPYVFMNNFFRSLEQRMPANVQFERIEVLGTVAEGETVHVLARVTVATDGVTFTKLEVLSLRRYEGEWMVMLAAQYEGLAQALGARRNAR</sequence>
<reference evidence="2 3" key="1">
    <citation type="journal article" date="2011" name="J. Bacteriol.">
        <title>Genome sequence of Methyloversatilis universalis FAM5T, a methylotrophic representative of the order Rhodocyclales.</title>
        <authorList>
            <person name="Kittichotirat W."/>
            <person name="Good N.M."/>
            <person name="Hall R."/>
            <person name="Bringel F."/>
            <person name="Lajus A."/>
            <person name="Medigue C."/>
            <person name="Smalley N.E."/>
            <person name="Beck D."/>
            <person name="Bumgarner R."/>
            <person name="Vuilleumier S."/>
            <person name="Kalyuzhnaya M.G."/>
        </authorList>
    </citation>
    <scope>NUCLEOTIDE SEQUENCE [LARGE SCALE GENOMIC DNA]</scope>
    <source>
        <strain evidence="3">ATCC BAA-1314 / JCM 13912 / FAM5</strain>
    </source>
</reference>
<proteinExistence type="predicted"/>
<feature type="signal peptide" evidence="1">
    <location>
        <begin position="1"/>
        <end position="26"/>
    </location>
</feature>
<evidence type="ECO:0000313" key="2">
    <source>
        <dbReference type="EMBL" id="EGK73480.1"/>
    </source>
</evidence>
<dbReference type="EMBL" id="AFHG01000028">
    <property type="protein sequence ID" value="EGK73480.1"/>
    <property type="molecule type" value="Genomic_DNA"/>
</dbReference>
<keyword evidence="3" id="KW-1185">Reference proteome</keyword>
<dbReference type="RefSeq" id="WP_008057760.1">
    <property type="nucleotide sequence ID" value="NZ_AFHG01000028.1"/>
</dbReference>
<keyword evidence="1" id="KW-0732">Signal</keyword>
<organism evidence="2 3">
    <name type="scientific">Methyloversatilis universalis (strain ATCC BAA-1314 / DSM 25237 / JCM 13912 / CCUG 52030 / FAM5)</name>
    <dbReference type="NCBI Taxonomy" id="1000565"/>
    <lineage>
        <taxon>Bacteria</taxon>
        <taxon>Pseudomonadati</taxon>
        <taxon>Pseudomonadota</taxon>
        <taxon>Betaproteobacteria</taxon>
        <taxon>Nitrosomonadales</taxon>
        <taxon>Sterolibacteriaceae</taxon>
        <taxon>Methyloversatilis</taxon>
    </lineage>
</organism>
<dbReference type="STRING" id="1000565.METUNv1_00107"/>
<dbReference type="AlphaFoldDB" id="F5R7M6"/>
<evidence type="ECO:0008006" key="4">
    <source>
        <dbReference type="Google" id="ProtNLM"/>
    </source>
</evidence>
<evidence type="ECO:0000256" key="1">
    <source>
        <dbReference type="SAM" id="SignalP"/>
    </source>
</evidence>
<dbReference type="eggNOG" id="ENOG502ZITK">
    <property type="taxonomic scope" value="Bacteria"/>
</dbReference>
<name>F5R7M6_METUF</name>
<dbReference type="Proteomes" id="UP000005019">
    <property type="component" value="Unassembled WGS sequence"/>
</dbReference>
<evidence type="ECO:0000313" key="3">
    <source>
        <dbReference type="Proteomes" id="UP000005019"/>
    </source>
</evidence>
<dbReference type="OrthoDB" id="7063275at2"/>